<feature type="non-terminal residue" evidence="2">
    <location>
        <position position="73"/>
    </location>
</feature>
<accession>A0AAW0ML63</accession>
<reference evidence="3" key="1">
    <citation type="submission" date="2024-04" db="EMBL/GenBank/DDBJ databases">
        <title>Salinicola lusitanus LLJ914,a marine bacterium isolated from the Okinawa Trough.</title>
        <authorList>
            <person name="Li J."/>
        </authorList>
    </citation>
    <scope>NUCLEOTIDE SEQUENCE [LARGE SCALE GENOMIC DNA]</scope>
</reference>
<proteinExistence type="predicted"/>
<comment type="caution">
    <text evidence="2">The sequence shown here is derived from an EMBL/GenBank/DDBJ whole genome shotgun (WGS) entry which is preliminary data.</text>
</comment>
<dbReference type="EMBL" id="JBBPFD010000305">
    <property type="protein sequence ID" value="KAK7879256.1"/>
    <property type="molecule type" value="Genomic_DNA"/>
</dbReference>
<evidence type="ECO:0000313" key="2">
    <source>
        <dbReference type="EMBL" id="KAK7879256.1"/>
    </source>
</evidence>
<protein>
    <submittedName>
        <fullName evidence="2">Uncharacterized protein</fullName>
    </submittedName>
</protein>
<evidence type="ECO:0000256" key="1">
    <source>
        <dbReference type="SAM" id="MobiDB-lite"/>
    </source>
</evidence>
<dbReference type="Proteomes" id="UP001460270">
    <property type="component" value="Unassembled WGS sequence"/>
</dbReference>
<gene>
    <name evidence="2" type="ORF">WMY93_033963</name>
</gene>
<name>A0AAW0ML63_9GOBI</name>
<keyword evidence="3" id="KW-1185">Reference proteome</keyword>
<feature type="region of interest" description="Disordered" evidence="1">
    <location>
        <begin position="1"/>
        <end position="73"/>
    </location>
</feature>
<sequence length="73" mass="7343">LRKGPTRPGLCHSPPEGPRSDPAAVGAATALRRGPRSDPAVPHSPPEGPARTARSRRAARGGLLGAALPEAAP</sequence>
<feature type="non-terminal residue" evidence="2">
    <location>
        <position position="1"/>
    </location>
</feature>
<dbReference type="AlphaFoldDB" id="A0AAW0ML63"/>
<organism evidence="2 3">
    <name type="scientific">Mugilogobius chulae</name>
    <name type="common">yellowstripe goby</name>
    <dbReference type="NCBI Taxonomy" id="88201"/>
    <lineage>
        <taxon>Eukaryota</taxon>
        <taxon>Metazoa</taxon>
        <taxon>Chordata</taxon>
        <taxon>Craniata</taxon>
        <taxon>Vertebrata</taxon>
        <taxon>Euteleostomi</taxon>
        <taxon>Actinopterygii</taxon>
        <taxon>Neopterygii</taxon>
        <taxon>Teleostei</taxon>
        <taxon>Neoteleostei</taxon>
        <taxon>Acanthomorphata</taxon>
        <taxon>Gobiaria</taxon>
        <taxon>Gobiiformes</taxon>
        <taxon>Gobioidei</taxon>
        <taxon>Gobiidae</taxon>
        <taxon>Gobionellinae</taxon>
        <taxon>Mugilogobius</taxon>
    </lineage>
</organism>
<evidence type="ECO:0000313" key="3">
    <source>
        <dbReference type="Proteomes" id="UP001460270"/>
    </source>
</evidence>